<evidence type="ECO:0000256" key="7">
    <source>
        <dbReference type="ARBA" id="ARBA00022676"/>
    </source>
</evidence>
<dbReference type="NCBIfam" id="NF001901">
    <property type="entry name" value="PRK00654.1-5"/>
    <property type="match status" value="1"/>
</dbReference>
<dbReference type="NCBIfam" id="TIGR02095">
    <property type="entry name" value="glgA"/>
    <property type="match status" value="1"/>
</dbReference>
<dbReference type="Pfam" id="PF00534">
    <property type="entry name" value="Glycos_transf_1"/>
    <property type="match status" value="1"/>
</dbReference>
<dbReference type="InterPro" id="IPR013534">
    <property type="entry name" value="Starch_synth_cat_dom"/>
</dbReference>
<evidence type="ECO:0000256" key="1">
    <source>
        <dbReference type="ARBA" id="ARBA00001478"/>
    </source>
</evidence>
<comment type="function">
    <text evidence="2 11">Synthesizes alpha-1,4-glucan chains using ADP-glucose.</text>
</comment>
<comment type="catalytic activity">
    <reaction evidence="1 11">
        <text>[(1-&gt;4)-alpha-D-glucosyl](n) + ADP-alpha-D-glucose = [(1-&gt;4)-alpha-D-glucosyl](n+1) + ADP + H(+)</text>
        <dbReference type="Rhea" id="RHEA:18189"/>
        <dbReference type="Rhea" id="RHEA-COMP:9584"/>
        <dbReference type="Rhea" id="RHEA-COMP:9587"/>
        <dbReference type="ChEBI" id="CHEBI:15378"/>
        <dbReference type="ChEBI" id="CHEBI:15444"/>
        <dbReference type="ChEBI" id="CHEBI:57498"/>
        <dbReference type="ChEBI" id="CHEBI:456216"/>
        <dbReference type="EC" id="2.4.1.21"/>
    </reaction>
</comment>
<evidence type="ECO:0000256" key="9">
    <source>
        <dbReference type="ARBA" id="ARBA00023056"/>
    </source>
</evidence>
<comment type="pathway">
    <text evidence="3 11">Glycan biosynthesis; glycogen biosynthesis.</text>
</comment>
<keyword evidence="15" id="KW-1185">Reference proteome</keyword>
<evidence type="ECO:0000256" key="5">
    <source>
        <dbReference type="ARBA" id="ARBA00012588"/>
    </source>
</evidence>
<keyword evidence="9 11" id="KW-0320">Glycogen biosynthesis</keyword>
<evidence type="ECO:0000313" key="14">
    <source>
        <dbReference type="EMBL" id="GGY71857.1"/>
    </source>
</evidence>
<reference evidence="15" key="1">
    <citation type="journal article" date="2019" name="Int. J. Syst. Evol. Microbiol.">
        <title>The Global Catalogue of Microorganisms (GCM) 10K type strain sequencing project: providing services to taxonomists for standard genome sequencing and annotation.</title>
        <authorList>
            <consortium name="The Broad Institute Genomics Platform"/>
            <consortium name="The Broad Institute Genome Sequencing Center for Infectious Disease"/>
            <person name="Wu L."/>
            <person name="Ma J."/>
        </authorList>
    </citation>
    <scope>NUCLEOTIDE SEQUENCE [LARGE SCALE GENOMIC DNA]</scope>
    <source>
        <strain evidence="15">KCTC 32239</strain>
    </source>
</reference>
<evidence type="ECO:0000256" key="6">
    <source>
        <dbReference type="ARBA" id="ARBA00019935"/>
    </source>
</evidence>
<keyword evidence="8 11" id="KW-0808">Transferase</keyword>
<evidence type="ECO:0000256" key="3">
    <source>
        <dbReference type="ARBA" id="ARBA00004964"/>
    </source>
</evidence>
<dbReference type="Gene3D" id="3.40.50.2000">
    <property type="entry name" value="Glycogen Phosphorylase B"/>
    <property type="match status" value="2"/>
</dbReference>
<comment type="caution">
    <text evidence="14">The sequence shown here is derived from an EMBL/GenBank/DDBJ whole genome shotgun (WGS) entry which is preliminary data.</text>
</comment>
<dbReference type="EC" id="2.4.1.21" evidence="5 11"/>
<feature type="domain" description="Glycosyl transferase family 1" evidence="12">
    <location>
        <begin position="307"/>
        <end position="447"/>
    </location>
</feature>
<feature type="binding site" evidence="11">
    <location>
        <position position="31"/>
    </location>
    <ligand>
        <name>ADP-alpha-D-glucose</name>
        <dbReference type="ChEBI" id="CHEBI:57498"/>
    </ligand>
</feature>
<keyword evidence="7 11" id="KW-0328">Glycosyltransferase</keyword>
<accession>A0ABQ3B306</accession>
<protein>
    <recommendedName>
        <fullName evidence="6 11">Glycogen synthase</fullName>
        <ecNumber evidence="5 11">2.4.1.21</ecNumber>
    </recommendedName>
    <alternativeName>
        <fullName evidence="10 11">Starch [bacterial glycogen] synthase</fullName>
    </alternativeName>
</protein>
<evidence type="ECO:0000256" key="8">
    <source>
        <dbReference type="ARBA" id="ARBA00022679"/>
    </source>
</evidence>
<dbReference type="SUPFAM" id="SSF53756">
    <property type="entry name" value="UDP-Glycosyltransferase/glycogen phosphorylase"/>
    <property type="match status" value="1"/>
</dbReference>
<dbReference type="Proteomes" id="UP000619761">
    <property type="component" value="Unassembled WGS sequence"/>
</dbReference>
<dbReference type="NCBIfam" id="NF001899">
    <property type="entry name" value="PRK00654.1-2"/>
    <property type="match status" value="1"/>
</dbReference>
<dbReference type="Pfam" id="PF08323">
    <property type="entry name" value="Glyco_transf_5"/>
    <property type="match status" value="1"/>
</dbReference>
<gene>
    <name evidence="11 14" type="primary">glgA</name>
    <name evidence="14" type="ORF">GCM10011613_15940</name>
</gene>
<evidence type="ECO:0000313" key="15">
    <source>
        <dbReference type="Proteomes" id="UP000619761"/>
    </source>
</evidence>
<feature type="domain" description="Starch synthase catalytic" evidence="13">
    <location>
        <begin position="18"/>
        <end position="252"/>
    </location>
</feature>
<evidence type="ECO:0000256" key="11">
    <source>
        <dbReference type="HAMAP-Rule" id="MF_00484"/>
    </source>
</evidence>
<sequence>MLESHAAHTDTNRRSRRNILFVTSEHADLIKVGGLGDVSSALPKALLAFHDIRVLIPGYFSVLNSDHRIDIIAHLPAYANLPECDLGCMQIKNGPIIYVLICPELYEREGNPYSNTDGQDWSDNHIRFARLGLAAAQIAQMGNKLDWSPHIIHANDWPAALAPAYIKWQGINIPSVFTVHNLAHQGLFSPDCLPALGLPLDVFTIEGMEFHGKISFLKAGLVYASHITTVSQTYAREITTPEHGCGLDGLLKTKFNQGLLSGIINGIDESWEPLSDPHLVEGFGARQWSRKLANTRHVEKLFGLHHSNGPLFAVVSRLAHQKGLDLTLGVVKTIVRAGGRLVVMGTGESRLEAELERLARQHPQQIGVHIGFNEAEARRIFAGSDFLLMPSRFEPCGLSQMYAQSFGSLPIAHRTGGLVDTIEDGVTGFLFRGANIESYRNAVQRALYVFKHPNLLSAMRCRAMASPPFWQDSVQPYDNLYRSLLKKSENGKVIFGNWRAPA</sequence>
<dbReference type="HAMAP" id="MF_00484">
    <property type="entry name" value="Glycogen_synth"/>
    <property type="match status" value="1"/>
</dbReference>
<evidence type="ECO:0000259" key="13">
    <source>
        <dbReference type="Pfam" id="PF08323"/>
    </source>
</evidence>
<dbReference type="RefSeq" id="WP_229837725.1">
    <property type="nucleotide sequence ID" value="NZ_BMYZ01000001.1"/>
</dbReference>
<evidence type="ECO:0000256" key="2">
    <source>
        <dbReference type="ARBA" id="ARBA00002764"/>
    </source>
</evidence>
<organism evidence="14 15">
    <name type="scientific">Cellvibrio zantedeschiae</name>
    <dbReference type="NCBI Taxonomy" id="1237077"/>
    <lineage>
        <taxon>Bacteria</taxon>
        <taxon>Pseudomonadati</taxon>
        <taxon>Pseudomonadota</taxon>
        <taxon>Gammaproteobacteria</taxon>
        <taxon>Cellvibrionales</taxon>
        <taxon>Cellvibrionaceae</taxon>
        <taxon>Cellvibrio</taxon>
    </lineage>
</organism>
<proteinExistence type="inferred from homology"/>
<evidence type="ECO:0000256" key="10">
    <source>
        <dbReference type="ARBA" id="ARBA00031722"/>
    </source>
</evidence>
<dbReference type="InterPro" id="IPR001296">
    <property type="entry name" value="Glyco_trans_1"/>
</dbReference>
<evidence type="ECO:0000259" key="12">
    <source>
        <dbReference type="Pfam" id="PF00534"/>
    </source>
</evidence>
<dbReference type="PANTHER" id="PTHR45825">
    <property type="entry name" value="GRANULE-BOUND STARCH SYNTHASE 1, CHLOROPLASTIC/AMYLOPLASTIC"/>
    <property type="match status" value="1"/>
</dbReference>
<comment type="similarity">
    <text evidence="4 11">Belongs to the glycosyltransferase 1 family. Bacterial/plant glycogen synthase subfamily.</text>
</comment>
<dbReference type="EMBL" id="BMYZ01000001">
    <property type="protein sequence ID" value="GGY71857.1"/>
    <property type="molecule type" value="Genomic_DNA"/>
</dbReference>
<dbReference type="PANTHER" id="PTHR45825:SF8">
    <property type="entry name" value="GLYCOGEN SYNTHASE"/>
    <property type="match status" value="1"/>
</dbReference>
<dbReference type="CDD" id="cd03791">
    <property type="entry name" value="GT5_Glycogen_synthase_DULL1-like"/>
    <property type="match status" value="1"/>
</dbReference>
<dbReference type="InterPro" id="IPR011835">
    <property type="entry name" value="GS/SS"/>
</dbReference>
<name>A0ABQ3B306_9GAMM</name>
<evidence type="ECO:0000256" key="4">
    <source>
        <dbReference type="ARBA" id="ARBA00010281"/>
    </source>
</evidence>